<comment type="caution">
    <text evidence="1">The sequence shown here is derived from an EMBL/GenBank/DDBJ whole genome shotgun (WGS) entry which is preliminary data.</text>
</comment>
<sequence length="84" mass="8887">MVSPATNTEFTPAPPGTTRMFWLMTLQYGDGGTSVQTWNGVSDVRPGTTRTQVYADVRAQLLALLGVANAAVLTFVLDADGLLA</sequence>
<dbReference type="Proteomes" id="UP000525686">
    <property type="component" value="Unassembled WGS sequence"/>
</dbReference>
<evidence type="ECO:0000313" key="1">
    <source>
        <dbReference type="EMBL" id="MBB1252913.1"/>
    </source>
</evidence>
<protein>
    <submittedName>
        <fullName evidence="1">Uncharacterized protein</fullName>
    </submittedName>
</protein>
<accession>A0A7W3ZLM2</accession>
<dbReference type="AlphaFoldDB" id="A0A7W3ZLM2"/>
<dbReference type="RefSeq" id="WP_181353705.1">
    <property type="nucleotide sequence ID" value="NZ_JABJWZ010000031.1"/>
</dbReference>
<gene>
    <name evidence="1" type="ORF">H3146_05965</name>
</gene>
<name>A0A7W3ZLM2_9ACTN</name>
<proteinExistence type="predicted"/>
<reference evidence="2" key="1">
    <citation type="submission" date="2020-05" db="EMBL/GenBank/DDBJ databases">
        <title>Classification of alakaliphilic streptomycetes isolated from an alkaline soil next to Lonar Crater, India and a proposal for the recognition of Streptomyces alkaliterrae sp. nov.</title>
        <authorList>
            <person name="Golinska P."/>
        </authorList>
    </citation>
    <scope>NUCLEOTIDE SEQUENCE [LARGE SCALE GENOMIC DNA]</scope>
    <source>
        <strain evidence="2">OF3</strain>
    </source>
</reference>
<organism evidence="1 2">
    <name type="scientific">Streptomyces alkaliterrae</name>
    <dbReference type="NCBI Taxonomy" id="2213162"/>
    <lineage>
        <taxon>Bacteria</taxon>
        <taxon>Bacillati</taxon>
        <taxon>Actinomycetota</taxon>
        <taxon>Actinomycetes</taxon>
        <taxon>Kitasatosporales</taxon>
        <taxon>Streptomycetaceae</taxon>
        <taxon>Streptomyces</taxon>
    </lineage>
</organism>
<dbReference type="EMBL" id="JABJWZ010000031">
    <property type="protein sequence ID" value="MBB1252913.1"/>
    <property type="molecule type" value="Genomic_DNA"/>
</dbReference>
<evidence type="ECO:0000313" key="2">
    <source>
        <dbReference type="Proteomes" id="UP000525686"/>
    </source>
</evidence>